<dbReference type="CDD" id="cd09272">
    <property type="entry name" value="RNase_HI_RT_Ty1"/>
    <property type="match status" value="1"/>
</dbReference>
<gene>
    <name evidence="1" type="ORF">MERR_LOCUS3029</name>
</gene>
<sequence length="135" mass="15385">MSKPGQIHWEAVKWLLRYIKGAIDIQLVYSKDEDLSVQGFCDSDYAADLDRSRSISGYKFTVGGNVSAICLSKNRVFHERTKHMAVKYNFIRDIIEEGTVEVVKIHTSRNPADILTKVVPVSKFREALDLLRVRA</sequence>
<proteinExistence type="predicted"/>
<accession>A0A6D2HIT6</accession>
<organism evidence="1 2">
    <name type="scientific">Microthlaspi erraticum</name>
    <dbReference type="NCBI Taxonomy" id="1685480"/>
    <lineage>
        <taxon>Eukaryota</taxon>
        <taxon>Viridiplantae</taxon>
        <taxon>Streptophyta</taxon>
        <taxon>Embryophyta</taxon>
        <taxon>Tracheophyta</taxon>
        <taxon>Spermatophyta</taxon>
        <taxon>Magnoliopsida</taxon>
        <taxon>eudicotyledons</taxon>
        <taxon>Gunneridae</taxon>
        <taxon>Pentapetalae</taxon>
        <taxon>rosids</taxon>
        <taxon>malvids</taxon>
        <taxon>Brassicales</taxon>
        <taxon>Brassicaceae</taxon>
        <taxon>Coluteocarpeae</taxon>
        <taxon>Microthlaspi</taxon>
    </lineage>
</organism>
<evidence type="ECO:0000313" key="1">
    <source>
        <dbReference type="EMBL" id="CAA7015794.1"/>
    </source>
</evidence>
<evidence type="ECO:0000313" key="2">
    <source>
        <dbReference type="Proteomes" id="UP000467841"/>
    </source>
</evidence>
<comment type="caution">
    <text evidence="1">The sequence shown here is derived from an EMBL/GenBank/DDBJ whole genome shotgun (WGS) entry which is preliminary data.</text>
</comment>
<name>A0A6D2HIT6_9BRAS</name>
<dbReference type="OrthoDB" id="2551793at2759"/>
<reference evidence="1" key="1">
    <citation type="submission" date="2020-01" db="EMBL/GenBank/DDBJ databases">
        <authorList>
            <person name="Mishra B."/>
        </authorList>
    </citation>
    <scope>NUCLEOTIDE SEQUENCE [LARGE SCALE GENOMIC DNA]</scope>
</reference>
<keyword evidence="2" id="KW-1185">Reference proteome</keyword>
<dbReference type="EMBL" id="CACVBM020000199">
    <property type="protein sequence ID" value="CAA7015794.1"/>
    <property type="molecule type" value="Genomic_DNA"/>
</dbReference>
<evidence type="ECO:0008006" key="3">
    <source>
        <dbReference type="Google" id="ProtNLM"/>
    </source>
</evidence>
<dbReference type="PANTHER" id="PTHR11439">
    <property type="entry name" value="GAG-POL-RELATED RETROTRANSPOSON"/>
    <property type="match status" value="1"/>
</dbReference>
<protein>
    <recommendedName>
        <fullName evidence="3">Reverse transcriptase Ty1/copia-type domain-containing protein</fullName>
    </recommendedName>
</protein>
<dbReference type="Proteomes" id="UP000467841">
    <property type="component" value="Unassembled WGS sequence"/>
</dbReference>
<dbReference type="PANTHER" id="PTHR11439:SF491">
    <property type="entry name" value="INTEGRASE CATALYTIC DOMAIN-CONTAINING PROTEIN"/>
    <property type="match status" value="1"/>
</dbReference>
<dbReference type="AlphaFoldDB" id="A0A6D2HIT6"/>